<dbReference type="AlphaFoldDB" id="A0AAD4MF08"/>
<proteinExistence type="predicted"/>
<keyword evidence="1" id="KW-0675">Receptor</keyword>
<organism evidence="1 2">
    <name type="scientific">Ditylenchus destructor</name>
    <dbReference type="NCBI Taxonomy" id="166010"/>
    <lineage>
        <taxon>Eukaryota</taxon>
        <taxon>Metazoa</taxon>
        <taxon>Ecdysozoa</taxon>
        <taxon>Nematoda</taxon>
        <taxon>Chromadorea</taxon>
        <taxon>Rhabditida</taxon>
        <taxon>Tylenchina</taxon>
        <taxon>Tylenchomorpha</taxon>
        <taxon>Sphaerularioidea</taxon>
        <taxon>Anguinidae</taxon>
        <taxon>Anguininae</taxon>
        <taxon>Ditylenchus</taxon>
    </lineage>
</organism>
<dbReference type="PANTHER" id="PTHR42928">
    <property type="entry name" value="TRICARBOXYLATE-BINDING PROTEIN"/>
    <property type="match status" value="1"/>
</dbReference>
<dbReference type="PANTHER" id="PTHR42928:SF5">
    <property type="entry name" value="BLR1237 PROTEIN"/>
    <property type="match status" value="1"/>
</dbReference>
<dbReference type="CDD" id="cd13579">
    <property type="entry name" value="PBP2_Bug_NagM"/>
    <property type="match status" value="1"/>
</dbReference>
<dbReference type="InterPro" id="IPR005064">
    <property type="entry name" value="BUG"/>
</dbReference>
<dbReference type="Gene3D" id="3.40.190.150">
    <property type="entry name" value="Bordetella uptake gene, domain 1"/>
    <property type="match status" value="1"/>
</dbReference>
<dbReference type="Gene3D" id="3.40.190.10">
    <property type="entry name" value="Periplasmic binding protein-like II"/>
    <property type="match status" value="1"/>
</dbReference>
<gene>
    <name evidence="1" type="ORF">DdX_21772</name>
</gene>
<protein>
    <submittedName>
        <fullName evidence="1">Tripartite tricarboxylate transporter family receptor domain-containing protein</fullName>
    </submittedName>
</protein>
<dbReference type="PIRSF" id="PIRSF017082">
    <property type="entry name" value="YflP"/>
    <property type="match status" value="1"/>
</dbReference>
<reference evidence="1" key="1">
    <citation type="submission" date="2022-01" db="EMBL/GenBank/DDBJ databases">
        <title>Genome Sequence Resource for Two Populations of Ditylenchus destructor, the Migratory Endoparasitic Phytonematode.</title>
        <authorList>
            <person name="Zhang H."/>
            <person name="Lin R."/>
            <person name="Xie B."/>
        </authorList>
    </citation>
    <scope>NUCLEOTIDE SEQUENCE</scope>
    <source>
        <strain evidence="1">BazhouSP</strain>
    </source>
</reference>
<accession>A0AAD4MF08</accession>
<keyword evidence="2" id="KW-1185">Reference proteome</keyword>
<evidence type="ECO:0000313" key="1">
    <source>
        <dbReference type="EMBL" id="KAI1691599.1"/>
    </source>
</evidence>
<name>A0AAD4MF08_9BILA</name>
<comment type="caution">
    <text evidence="1">The sequence shown here is derived from an EMBL/GenBank/DDBJ whole genome shotgun (WGS) entry which is preliminary data.</text>
</comment>
<dbReference type="Proteomes" id="UP001201812">
    <property type="component" value="Unassembled WGS sequence"/>
</dbReference>
<dbReference type="SUPFAM" id="SSF53850">
    <property type="entry name" value="Periplasmic binding protein-like II"/>
    <property type="match status" value="1"/>
</dbReference>
<evidence type="ECO:0000313" key="2">
    <source>
        <dbReference type="Proteomes" id="UP001201812"/>
    </source>
</evidence>
<dbReference type="InterPro" id="IPR042100">
    <property type="entry name" value="Bug_dom1"/>
</dbReference>
<sequence length="335" mass="35484">MESIMVFSTRRVQPVRRAISVGLFMAAAGLGSLAQAQSGTPVRLLVGFPAGAGTDAIARTLGEKLKDVLGVPVVVENRAGAGGQIAATVLKSSPADGHTLFLSHDHTISIVPLVLKNPGFDPARDFVPVAGFATFANVLAVSGGTPAKSLDEYVKWVRTQKGGKETIGIPAPASIPEFLVKMISDKYKIDVQPAPYRGSAPMTADMLGNQITAGIASVPDFIENHKAGKLRIVASIGSKRQAVIPNVPTFSELGFSNLDDLPYYGIFAPVGTPQPIIDKYGDALQKVLAMPDVKQKLTTMGLTVGYEPQGQFAGRVRTYTQAWEKIIQSSGFKPL</sequence>
<dbReference type="Pfam" id="PF03401">
    <property type="entry name" value="TctC"/>
    <property type="match status" value="1"/>
</dbReference>
<dbReference type="EMBL" id="JAKKPZ010000904">
    <property type="protein sequence ID" value="KAI1691599.1"/>
    <property type="molecule type" value="Genomic_DNA"/>
</dbReference>